<dbReference type="InParanoid" id="D8Q188"/>
<dbReference type="KEGG" id="scm:SCHCO_02536198"/>
<dbReference type="EMBL" id="GL377305">
    <property type="protein sequence ID" value="EFI98467.1"/>
    <property type="molecule type" value="Genomic_DNA"/>
</dbReference>
<dbReference type="Gene3D" id="1.10.510.10">
    <property type="entry name" value="Transferase(Phosphotransferase) domain 1"/>
    <property type="match status" value="1"/>
</dbReference>
<dbReference type="GeneID" id="9590844"/>
<dbReference type="SUPFAM" id="SSF56112">
    <property type="entry name" value="Protein kinase-like (PK-like)"/>
    <property type="match status" value="1"/>
</dbReference>
<feature type="compositionally biased region" description="Basic and acidic residues" evidence="1">
    <location>
        <begin position="440"/>
        <end position="453"/>
    </location>
</feature>
<feature type="compositionally biased region" description="Acidic residues" evidence="1">
    <location>
        <begin position="738"/>
        <end position="748"/>
    </location>
</feature>
<evidence type="ECO:0000313" key="3">
    <source>
        <dbReference type="EMBL" id="EFI98467.1"/>
    </source>
</evidence>
<dbReference type="HOGENOM" id="CLU_011584_1_2_1"/>
<feature type="region of interest" description="Disordered" evidence="1">
    <location>
        <begin position="722"/>
        <end position="763"/>
    </location>
</feature>
<gene>
    <name evidence="3" type="ORF">SCHCODRAFT_108170</name>
</gene>
<dbReference type="OrthoDB" id="312874at2759"/>
<feature type="compositionally biased region" description="Basic and acidic residues" evidence="1">
    <location>
        <begin position="804"/>
        <end position="816"/>
    </location>
</feature>
<evidence type="ECO:0000256" key="1">
    <source>
        <dbReference type="SAM" id="MobiDB-lite"/>
    </source>
</evidence>
<organism evidence="4">
    <name type="scientific">Schizophyllum commune (strain H4-8 / FGSC 9210)</name>
    <name type="common">Split gill fungus</name>
    <dbReference type="NCBI Taxonomy" id="578458"/>
    <lineage>
        <taxon>Eukaryota</taxon>
        <taxon>Fungi</taxon>
        <taxon>Dikarya</taxon>
        <taxon>Basidiomycota</taxon>
        <taxon>Agaricomycotina</taxon>
        <taxon>Agaricomycetes</taxon>
        <taxon>Agaricomycetidae</taxon>
        <taxon>Agaricales</taxon>
        <taxon>Schizophyllaceae</taxon>
        <taxon>Schizophyllum</taxon>
    </lineage>
</organism>
<dbReference type="AlphaFoldDB" id="D8Q188"/>
<dbReference type="Pfam" id="PF17667">
    <property type="entry name" value="Pkinase_fungal"/>
    <property type="match status" value="2"/>
</dbReference>
<dbReference type="VEuPathDB" id="FungiDB:SCHCODRAFT_02536198"/>
<feature type="domain" description="Fungal-type protein kinase" evidence="2">
    <location>
        <begin position="402"/>
        <end position="611"/>
    </location>
</feature>
<protein>
    <recommendedName>
        <fullName evidence="2">Fungal-type protein kinase domain-containing protein</fullName>
    </recommendedName>
</protein>
<dbReference type="PANTHER" id="PTHR38248:SF2">
    <property type="entry name" value="FUNK1 11"/>
    <property type="match status" value="1"/>
</dbReference>
<feature type="compositionally biased region" description="Basic residues" evidence="1">
    <location>
        <begin position="817"/>
        <end position="826"/>
    </location>
</feature>
<feature type="domain" description="Fungal-type protein kinase" evidence="2">
    <location>
        <begin position="174"/>
        <end position="331"/>
    </location>
</feature>
<proteinExistence type="predicted"/>
<keyword evidence="4" id="KW-1185">Reference proteome</keyword>
<dbReference type="OMA" id="EAYEWAP"/>
<dbReference type="Proteomes" id="UP000007431">
    <property type="component" value="Unassembled WGS sequence"/>
</dbReference>
<name>D8Q188_SCHCM</name>
<dbReference type="PANTHER" id="PTHR38248">
    <property type="entry name" value="FUNK1 6"/>
    <property type="match status" value="1"/>
</dbReference>
<feature type="region of interest" description="Disordered" evidence="1">
    <location>
        <begin position="796"/>
        <end position="826"/>
    </location>
</feature>
<dbReference type="InterPro" id="IPR011009">
    <property type="entry name" value="Kinase-like_dom_sf"/>
</dbReference>
<accession>D8Q188</accession>
<dbReference type="InterPro" id="IPR040976">
    <property type="entry name" value="Pkinase_fungal"/>
</dbReference>
<feature type="non-terminal residue" evidence="3">
    <location>
        <position position="826"/>
    </location>
</feature>
<evidence type="ECO:0000313" key="4">
    <source>
        <dbReference type="Proteomes" id="UP000007431"/>
    </source>
</evidence>
<feature type="region of interest" description="Disordered" evidence="1">
    <location>
        <begin position="432"/>
        <end position="465"/>
    </location>
</feature>
<sequence>MDDEDDGLSAARLELCEHIQSLPEIPISEFMGYYMPPSPVDVDSLVDKLAQRSQVLIRKKGFTQHPSPLSSSGMPNWAAFIESPEARATSGEYEKDVFADMESIAAQIVECCRDIAPHLQPTYQLRSNDTRNLYGHVYTYAHPDGPRVLVGMKPSGGFVAPSEEYEPRLCNAVDNYQEIVWNMHQTMRSDYTRRFVFGVTIHNTSVRLWHMNRELFIVSNSFDMYKDYRTFADMHARFAFASRDELGYDHTMTKLHPNLPKDERYRVRVGGEYYITTQVLENYAAQDNFGRCTRIFRAYKEDDDSRDAKFAIKDGWLGRESQLEVDVYNAIMAGVEAHDWSQYSAPPKDVSDFVKNVKKWEEVPPVDFKHGTNVDRKQFFMPIIAGERVKARNGRDDDTRAVIARGYSDSSHRRQFLSLTKASTTVDFPAASKAASARTSRKEGVEGDKKKAAEPSTTPGIFAQPTAPRVHHRSVMLLATPLDKIQSVKQAFSTLSDATYGLFILHCLKYCHRDISPYNIFSVDRHGVLGDFEYTTHAAATAQPSRMTGTPNFMAVEVMTGTFMVDRHTANDSDFIEAIFARRHLNSMPEDVWEYSSVHDLESVWWIALWLLFCHTLQLPFLAPPYDVEVHESKYRELFPGRVVIAQPRFDHLKDARTLIKTLSVLPPVCTDTVQAPLYLIRNYLMRYYQRLDVNSPPHPLMWWMIGHLLCQSRGQQIGGDFVSFTSPQRAGSLPPENEVDQRDEDDDSVAKVPPPCSSHRSGMVLFPQHETAHSDEEGDKRLHIGAPVIAKRSFSWVDDETLKEDGDSDSKEAHRAEKKRRQAEL</sequence>
<dbReference type="RefSeq" id="XP_003033370.1">
    <property type="nucleotide sequence ID" value="XM_003033324.1"/>
</dbReference>
<reference evidence="3 4" key="1">
    <citation type="journal article" date="2010" name="Nat. Biotechnol.">
        <title>Genome sequence of the model mushroom Schizophyllum commune.</title>
        <authorList>
            <person name="Ohm R.A."/>
            <person name="de Jong J.F."/>
            <person name="Lugones L.G."/>
            <person name="Aerts A."/>
            <person name="Kothe E."/>
            <person name="Stajich J.E."/>
            <person name="de Vries R.P."/>
            <person name="Record E."/>
            <person name="Levasseur A."/>
            <person name="Baker S.E."/>
            <person name="Bartholomew K.A."/>
            <person name="Coutinho P.M."/>
            <person name="Erdmann S."/>
            <person name="Fowler T.J."/>
            <person name="Gathman A.C."/>
            <person name="Lombard V."/>
            <person name="Henrissat B."/>
            <person name="Knabe N."/>
            <person name="Kuees U."/>
            <person name="Lilly W.W."/>
            <person name="Lindquist E."/>
            <person name="Lucas S."/>
            <person name="Magnuson J.K."/>
            <person name="Piumi F."/>
            <person name="Raudaskoski M."/>
            <person name="Salamov A."/>
            <person name="Schmutz J."/>
            <person name="Schwarze F.W.M.R."/>
            <person name="vanKuyk P.A."/>
            <person name="Horton J.S."/>
            <person name="Grigoriev I.V."/>
            <person name="Woesten H.A.B."/>
        </authorList>
    </citation>
    <scope>NUCLEOTIDE SEQUENCE [LARGE SCALE GENOMIC DNA]</scope>
    <source>
        <strain evidence="4">H4-8 / FGSC 9210</strain>
    </source>
</reference>
<evidence type="ECO:0000259" key="2">
    <source>
        <dbReference type="Pfam" id="PF17667"/>
    </source>
</evidence>